<feature type="modified residue" description="4-aspartylphosphate" evidence="2">
    <location>
        <position position="55"/>
    </location>
</feature>
<dbReference type="SUPFAM" id="SSF52172">
    <property type="entry name" value="CheY-like"/>
    <property type="match status" value="2"/>
</dbReference>
<protein>
    <submittedName>
        <fullName evidence="4">Response regulator</fullName>
    </submittedName>
</protein>
<name>A0ABX1MY71_9RHOO</name>
<dbReference type="PANTHER" id="PTHR44591:SF19">
    <property type="entry name" value="TWO-COMPONENT RESPONSE REGULATOR-RELATED"/>
    <property type="match status" value="1"/>
</dbReference>
<proteinExistence type="predicted"/>
<dbReference type="InterPro" id="IPR011006">
    <property type="entry name" value="CheY-like_superfamily"/>
</dbReference>
<dbReference type="Proteomes" id="UP000652074">
    <property type="component" value="Unassembled WGS sequence"/>
</dbReference>
<dbReference type="SMART" id="SM00448">
    <property type="entry name" value="REC"/>
    <property type="match status" value="2"/>
</dbReference>
<dbReference type="Gene3D" id="3.40.50.2300">
    <property type="match status" value="2"/>
</dbReference>
<dbReference type="PROSITE" id="PS50110">
    <property type="entry name" value="RESPONSE_REGULATORY"/>
    <property type="match status" value="2"/>
</dbReference>
<feature type="domain" description="Response regulatory" evidence="3">
    <location>
        <begin position="148"/>
        <end position="262"/>
    </location>
</feature>
<dbReference type="InterPro" id="IPR001789">
    <property type="entry name" value="Sig_transdc_resp-reg_receiver"/>
</dbReference>
<dbReference type="PANTHER" id="PTHR44591">
    <property type="entry name" value="STRESS RESPONSE REGULATOR PROTEIN 1"/>
    <property type="match status" value="1"/>
</dbReference>
<evidence type="ECO:0000259" key="3">
    <source>
        <dbReference type="PROSITE" id="PS50110"/>
    </source>
</evidence>
<dbReference type="RefSeq" id="WP_169208223.1">
    <property type="nucleotide sequence ID" value="NZ_CP059560.1"/>
</dbReference>
<dbReference type="CDD" id="cd17569">
    <property type="entry name" value="REC_HupR-like"/>
    <property type="match status" value="1"/>
</dbReference>
<keyword evidence="5" id="KW-1185">Reference proteome</keyword>
<keyword evidence="1 2" id="KW-0597">Phosphoprotein</keyword>
<accession>A0ABX1MY71</accession>
<reference evidence="4 5" key="1">
    <citation type="submission" date="2019-12" db="EMBL/GenBank/DDBJ databases">
        <title>Comparative genomics gives insights into the taxonomy of the Azoarcus-Aromatoleum group and reveals separate origins of nif in the plant-associated Azoarcus and non-plant-associated Aromatoleum sub-groups.</title>
        <authorList>
            <person name="Lafos M."/>
            <person name="Maluk M."/>
            <person name="Batista M."/>
            <person name="Junghare M."/>
            <person name="Carmona M."/>
            <person name="Faoro H."/>
            <person name="Cruz L.M."/>
            <person name="Battistoni F."/>
            <person name="De Souza E."/>
            <person name="Pedrosa F."/>
            <person name="Chen W.-M."/>
            <person name="Poole P.S."/>
            <person name="Dixon R.A."/>
            <person name="James E.K."/>
        </authorList>
    </citation>
    <scope>NUCLEOTIDE SEQUENCE [LARGE SCALE GENOMIC DNA]</scope>
    <source>
        <strain evidence="4 5">ToN1</strain>
    </source>
</reference>
<organism evidence="4 5">
    <name type="scientific">Aromatoleum petrolei</name>
    <dbReference type="NCBI Taxonomy" id="76116"/>
    <lineage>
        <taxon>Bacteria</taxon>
        <taxon>Pseudomonadati</taxon>
        <taxon>Pseudomonadota</taxon>
        <taxon>Betaproteobacteria</taxon>
        <taxon>Rhodocyclales</taxon>
        <taxon>Rhodocyclaceae</taxon>
        <taxon>Aromatoleum</taxon>
    </lineage>
</organism>
<comment type="caution">
    <text evidence="4">The sequence shown here is derived from an EMBL/GenBank/DDBJ whole genome shotgun (WGS) entry which is preliminary data.</text>
</comment>
<evidence type="ECO:0000256" key="1">
    <source>
        <dbReference type="ARBA" id="ARBA00022553"/>
    </source>
</evidence>
<dbReference type="InterPro" id="IPR050595">
    <property type="entry name" value="Bact_response_regulator"/>
</dbReference>
<dbReference type="Pfam" id="PF00072">
    <property type="entry name" value="Response_reg"/>
    <property type="match status" value="2"/>
</dbReference>
<evidence type="ECO:0000313" key="4">
    <source>
        <dbReference type="EMBL" id="NMF90894.1"/>
    </source>
</evidence>
<evidence type="ECO:0000256" key="2">
    <source>
        <dbReference type="PROSITE-ProRule" id="PRU00169"/>
    </source>
</evidence>
<dbReference type="EMBL" id="WTVR01000056">
    <property type="protein sequence ID" value="NMF90894.1"/>
    <property type="molecule type" value="Genomic_DNA"/>
</dbReference>
<comment type="caution">
    <text evidence="2">Lacks conserved residue(s) required for the propagation of feature annotation.</text>
</comment>
<feature type="domain" description="Response regulatory" evidence="3">
    <location>
        <begin position="7"/>
        <end position="121"/>
    </location>
</feature>
<sequence>MTRLAGKVLCVDDEPGIVRSLQWLLQKQFEVFTATSGAEALELVKQHEFDVVISDQRMPVMTGVEVLREVRKLSPRTMRILLTGYSDMQAIVRSVNESEVFRFINKPWNISELPKVVAQAITIAKTQPAETPVAEIPEDAPIIANGERILVIDDDPEMGRAVADLVGASAKVSYTRNLADAVGILNSEDVSVIISETRVGTIDATRLVRLMKSKHPEIVTVMLTGESDADTITTLINQGQIYRFVPKPIRTGYLKLVLQSALRKHSALVSDPALTFRHTVEATSAGAMESLISDVERTAPQAETAAAAKAGGFMATLGAGFRRLFGVG</sequence>
<gene>
    <name evidence="4" type="ORF">GPA26_20725</name>
</gene>
<evidence type="ECO:0000313" key="5">
    <source>
        <dbReference type="Proteomes" id="UP000652074"/>
    </source>
</evidence>